<dbReference type="RefSeq" id="WP_272451727.1">
    <property type="nucleotide sequence ID" value="NZ_CP192769.1"/>
</dbReference>
<keyword evidence="2" id="KW-1185">Reference proteome</keyword>
<accession>A0ABU4W2S0</accession>
<sequence length="44" mass="5085">MKNTRIRRRKDDVAQAAYAFATDHLLDMVAIILASFFAHGRFDM</sequence>
<gene>
    <name evidence="1" type="ORF">RMS29_22970</name>
</gene>
<dbReference type="EMBL" id="JAVRAD010000014">
    <property type="protein sequence ID" value="MDX8332080.1"/>
    <property type="molecule type" value="Genomic_DNA"/>
</dbReference>
<proteinExistence type="predicted"/>
<protein>
    <submittedName>
        <fullName evidence="1">Uncharacterized protein</fullName>
    </submittedName>
</protein>
<reference evidence="1" key="1">
    <citation type="journal article" date="2023" name="Phytobiomes J">
        <title>Deciphering the key players within the bacterial microbiota associated with aerial crown gall tumors on rhododendron: Insights into the gallobiome.</title>
        <authorList>
            <person name="Kuzmanovic N."/>
            <person name="Nesme J."/>
            <person name="Wolf J."/>
            <person name="Neumann-Schaal M."/>
            <person name="Petersen J."/>
            <person name="Fernandez-Gnecco G."/>
            <person name="Sproeer C."/>
            <person name="Bunk B."/>
            <person name="Overmann J."/>
            <person name="Sorensen S.J."/>
            <person name="Idczak E."/>
            <person name="Smalla K."/>
        </authorList>
    </citation>
    <scope>NUCLEOTIDE SEQUENCE [LARGE SCALE GENOMIC DNA]</scope>
    <source>
        <strain evidence="1">Rho-14.1</strain>
    </source>
</reference>
<name>A0ABU4W2S0_9HYPH</name>
<dbReference type="Proteomes" id="UP001277561">
    <property type="component" value="Unassembled WGS sequence"/>
</dbReference>
<evidence type="ECO:0000313" key="2">
    <source>
        <dbReference type="Proteomes" id="UP001277561"/>
    </source>
</evidence>
<evidence type="ECO:0000313" key="1">
    <source>
        <dbReference type="EMBL" id="MDX8332080.1"/>
    </source>
</evidence>
<organism evidence="1 2">
    <name type="scientific">Agrobacterium rosae</name>
    <dbReference type="NCBI Taxonomy" id="1972867"/>
    <lineage>
        <taxon>Bacteria</taxon>
        <taxon>Pseudomonadati</taxon>
        <taxon>Pseudomonadota</taxon>
        <taxon>Alphaproteobacteria</taxon>
        <taxon>Hyphomicrobiales</taxon>
        <taxon>Rhizobiaceae</taxon>
        <taxon>Rhizobium/Agrobacterium group</taxon>
        <taxon>Agrobacterium</taxon>
    </lineage>
</organism>
<comment type="caution">
    <text evidence="1">The sequence shown here is derived from an EMBL/GenBank/DDBJ whole genome shotgun (WGS) entry which is preliminary data.</text>
</comment>